<dbReference type="EMBL" id="JAIQCV010000010">
    <property type="protein sequence ID" value="KAH1056249.1"/>
    <property type="molecule type" value="Genomic_DNA"/>
</dbReference>
<dbReference type="AlphaFoldDB" id="A0A9D3USM5"/>
<protein>
    <submittedName>
        <fullName evidence="1">Uncharacterized protein</fullName>
    </submittedName>
</protein>
<sequence>SPNLGQTKSTRFRGVTNDITKVIGKDLTSNPTFPFGTYLSYIFNCLSILTRGDPLMTTNHTLSFGALRYAGYKKDPLIGNWFKGVQSEPHKVDDNEVGGEHDDIPSPKVAPAATPSIVLSQSTPPQAQTFSANTLAILDAIGSLQDDFKGLNIRTV</sequence>
<feature type="non-terminal residue" evidence="1">
    <location>
        <position position="1"/>
    </location>
</feature>
<name>A0A9D3USM5_9ROSI</name>
<proteinExistence type="predicted"/>
<dbReference type="Proteomes" id="UP000828251">
    <property type="component" value="Unassembled WGS sequence"/>
</dbReference>
<accession>A0A9D3USM5</accession>
<evidence type="ECO:0000313" key="2">
    <source>
        <dbReference type="Proteomes" id="UP000828251"/>
    </source>
</evidence>
<organism evidence="1 2">
    <name type="scientific">Gossypium stocksii</name>
    <dbReference type="NCBI Taxonomy" id="47602"/>
    <lineage>
        <taxon>Eukaryota</taxon>
        <taxon>Viridiplantae</taxon>
        <taxon>Streptophyta</taxon>
        <taxon>Embryophyta</taxon>
        <taxon>Tracheophyta</taxon>
        <taxon>Spermatophyta</taxon>
        <taxon>Magnoliopsida</taxon>
        <taxon>eudicotyledons</taxon>
        <taxon>Gunneridae</taxon>
        <taxon>Pentapetalae</taxon>
        <taxon>rosids</taxon>
        <taxon>malvids</taxon>
        <taxon>Malvales</taxon>
        <taxon>Malvaceae</taxon>
        <taxon>Malvoideae</taxon>
        <taxon>Gossypium</taxon>
    </lineage>
</organism>
<keyword evidence="2" id="KW-1185">Reference proteome</keyword>
<evidence type="ECO:0000313" key="1">
    <source>
        <dbReference type="EMBL" id="KAH1056249.1"/>
    </source>
</evidence>
<comment type="caution">
    <text evidence="1">The sequence shown here is derived from an EMBL/GenBank/DDBJ whole genome shotgun (WGS) entry which is preliminary data.</text>
</comment>
<gene>
    <name evidence="1" type="ORF">J1N35_034314</name>
</gene>
<reference evidence="1 2" key="1">
    <citation type="journal article" date="2021" name="Plant Biotechnol. J.">
        <title>Multi-omics assisted identification of the key and species-specific regulatory components of drought-tolerant mechanisms in Gossypium stocksii.</title>
        <authorList>
            <person name="Yu D."/>
            <person name="Ke L."/>
            <person name="Zhang D."/>
            <person name="Wu Y."/>
            <person name="Sun Y."/>
            <person name="Mei J."/>
            <person name="Sun J."/>
            <person name="Sun Y."/>
        </authorList>
    </citation>
    <scope>NUCLEOTIDE SEQUENCE [LARGE SCALE GENOMIC DNA]</scope>
    <source>
        <strain evidence="2">cv. E1</strain>
        <tissue evidence="1">Leaf</tissue>
    </source>
</reference>